<dbReference type="Gene3D" id="2.60.40.10">
    <property type="entry name" value="Immunoglobulins"/>
    <property type="match status" value="1"/>
</dbReference>
<dbReference type="InterPro" id="IPR013783">
    <property type="entry name" value="Ig-like_fold"/>
</dbReference>
<dbReference type="GO" id="GO:0050808">
    <property type="term" value="P:synapse organization"/>
    <property type="evidence" value="ECO:0007669"/>
    <property type="project" value="TreeGrafter"/>
</dbReference>
<dbReference type="GO" id="GO:0032589">
    <property type="term" value="C:neuron projection membrane"/>
    <property type="evidence" value="ECO:0007669"/>
    <property type="project" value="TreeGrafter"/>
</dbReference>
<dbReference type="AlphaFoldDB" id="A0A8J2HG85"/>
<sequence>MVRRHLSEVEVARLVTLIDEGYSQHAVTIRMGDINFDSPRGGISLVTEKGRETSSRLMIQNAVPADSGLYTCKPSNANPGSIRVHVVKVEFSIDNFKY</sequence>
<dbReference type="EMBL" id="CAJNRD030001122">
    <property type="protein sequence ID" value="CAG5100541.1"/>
    <property type="molecule type" value="Genomic_DNA"/>
</dbReference>
<organism evidence="1 2">
    <name type="scientific">Cotesia congregata</name>
    <name type="common">Parasitoid wasp</name>
    <name type="synonym">Apanteles congregatus</name>
    <dbReference type="NCBI Taxonomy" id="51543"/>
    <lineage>
        <taxon>Eukaryota</taxon>
        <taxon>Metazoa</taxon>
        <taxon>Ecdysozoa</taxon>
        <taxon>Arthropoda</taxon>
        <taxon>Hexapoda</taxon>
        <taxon>Insecta</taxon>
        <taxon>Pterygota</taxon>
        <taxon>Neoptera</taxon>
        <taxon>Endopterygota</taxon>
        <taxon>Hymenoptera</taxon>
        <taxon>Apocrita</taxon>
        <taxon>Ichneumonoidea</taxon>
        <taxon>Braconidae</taxon>
        <taxon>Microgastrinae</taxon>
        <taxon>Cotesia</taxon>
    </lineage>
</organism>
<reference evidence="1" key="1">
    <citation type="submission" date="2021-04" db="EMBL/GenBank/DDBJ databases">
        <authorList>
            <person name="Chebbi M.A.C M."/>
        </authorList>
    </citation>
    <scope>NUCLEOTIDE SEQUENCE</scope>
</reference>
<dbReference type="PANTHER" id="PTHR23279">
    <property type="entry name" value="DEFECTIVE PROBOSCIS EXTENSION RESPONSE DPR -RELATED"/>
    <property type="match status" value="1"/>
</dbReference>
<comment type="caution">
    <text evidence="1">The sequence shown here is derived from an EMBL/GenBank/DDBJ whole genome shotgun (WGS) entry which is preliminary data.</text>
</comment>
<proteinExistence type="predicted"/>
<evidence type="ECO:0000313" key="1">
    <source>
        <dbReference type="EMBL" id="CAG5100541.1"/>
    </source>
</evidence>
<dbReference type="OrthoDB" id="5969816at2759"/>
<evidence type="ECO:0000313" key="2">
    <source>
        <dbReference type="Proteomes" id="UP000786811"/>
    </source>
</evidence>
<dbReference type="Proteomes" id="UP000786811">
    <property type="component" value="Unassembled WGS sequence"/>
</dbReference>
<dbReference type="InterPro" id="IPR037448">
    <property type="entry name" value="Zig-8"/>
</dbReference>
<protein>
    <submittedName>
        <fullName evidence="1">Uncharacterized protein</fullName>
    </submittedName>
</protein>
<keyword evidence="2" id="KW-1185">Reference proteome</keyword>
<dbReference type="PANTHER" id="PTHR23279:SF5">
    <property type="entry name" value="DEFECTIVE PROBOSCIS EXTENSION RESPONSE 8, ISOFORM A"/>
    <property type="match status" value="1"/>
</dbReference>
<name>A0A8J2HG85_COTCN</name>
<dbReference type="SUPFAM" id="SSF48726">
    <property type="entry name" value="Immunoglobulin"/>
    <property type="match status" value="1"/>
</dbReference>
<dbReference type="InterPro" id="IPR036179">
    <property type="entry name" value="Ig-like_dom_sf"/>
</dbReference>
<accession>A0A8J2HG85</accession>
<gene>
    <name evidence="1" type="ORF">HICCMSTLAB_LOCUS9614</name>
</gene>